<keyword evidence="5 10" id="KW-0472">Membrane</keyword>
<comment type="catalytic activity">
    <reaction evidence="9 10">
        <text>L-cysteinyl-[protein] + hexadecanoyl-CoA = S-hexadecanoyl-L-cysteinyl-[protein] + CoA</text>
        <dbReference type="Rhea" id="RHEA:36683"/>
        <dbReference type="Rhea" id="RHEA-COMP:10131"/>
        <dbReference type="Rhea" id="RHEA-COMP:11032"/>
        <dbReference type="ChEBI" id="CHEBI:29950"/>
        <dbReference type="ChEBI" id="CHEBI:57287"/>
        <dbReference type="ChEBI" id="CHEBI:57379"/>
        <dbReference type="ChEBI" id="CHEBI:74151"/>
        <dbReference type="EC" id="2.3.1.225"/>
    </reaction>
</comment>
<evidence type="ECO:0000313" key="14">
    <source>
        <dbReference type="Proteomes" id="UP000001307"/>
    </source>
</evidence>
<evidence type="ECO:0000256" key="2">
    <source>
        <dbReference type="ARBA" id="ARBA00022679"/>
    </source>
</evidence>
<keyword evidence="2 10" id="KW-0808">Transferase</keyword>
<dbReference type="EC" id="2.3.1.225" evidence="10"/>
<dbReference type="GO" id="GO:0019706">
    <property type="term" value="F:protein-cysteine S-palmitoyltransferase activity"/>
    <property type="evidence" value="ECO:0007669"/>
    <property type="project" value="UniProtKB-EC"/>
</dbReference>
<dbReference type="AlphaFoldDB" id="E4XI08"/>
<feature type="region of interest" description="Disordered" evidence="11">
    <location>
        <begin position="354"/>
        <end position="383"/>
    </location>
</feature>
<feature type="domain" description="Palmitoyltransferase DHHC" evidence="12">
    <location>
        <begin position="136"/>
        <end position="269"/>
    </location>
</feature>
<feature type="transmembrane region" description="Helical" evidence="10">
    <location>
        <begin position="67"/>
        <end position="86"/>
    </location>
</feature>
<sequence>MTETDENEKRKRKWQVFAGRNRFFCNGRCLMANDSGVFGLTICLIIACSALFFAFECRLTYAKIHLGWLVILAGAILTVFSICFLLRTACSDPGIITRATNSEANAVEQIIKDEEEKTGRLNKPRHKIVSINGMTIKLKYCYTCRFFRPPRASHCSLCNNCVSRFDHHCPWVGNCVGERNYRYFYLFLVSLCILCLFIFSASVAHLILYSKEIDLSTQEERGFMLALKDSWGSLIEVVTCFLSIWSVLGLTSFHTYLIFFNITTNEDIKGSWDTRRQPDAFNPFDRGSYFKNCLSVLCGPLPTRTRFEHFANEEDYEVFDFAKTLESGNYGNTTNTTQINGVYASNGVTNGQAYPVQANGDATLPGTSAGETNPAKDNPSLNL</sequence>
<evidence type="ECO:0000256" key="9">
    <source>
        <dbReference type="ARBA" id="ARBA00048048"/>
    </source>
</evidence>
<comment type="similarity">
    <text evidence="10">Belongs to the DHHC palmitoyltransferase family.</text>
</comment>
<evidence type="ECO:0000259" key="12">
    <source>
        <dbReference type="Pfam" id="PF01529"/>
    </source>
</evidence>
<dbReference type="GO" id="GO:0005794">
    <property type="term" value="C:Golgi apparatus"/>
    <property type="evidence" value="ECO:0007669"/>
    <property type="project" value="TreeGrafter"/>
</dbReference>
<evidence type="ECO:0000256" key="3">
    <source>
        <dbReference type="ARBA" id="ARBA00022692"/>
    </source>
</evidence>
<dbReference type="OrthoDB" id="4096362at2759"/>
<comment type="subcellular location">
    <subcellularLocation>
        <location evidence="1">Endomembrane system</location>
        <topology evidence="1">Multi-pass membrane protein</topology>
    </subcellularLocation>
</comment>
<dbReference type="FunCoup" id="E4XI08">
    <property type="interactions" value="1"/>
</dbReference>
<dbReference type="PROSITE" id="PS50216">
    <property type="entry name" value="DHHC"/>
    <property type="match status" value="1"/>
</dbReference>
<name>E4XI08_OIKDI</name>
<keyword evidence="6" id="KW-0564">Palmitate</keyword>
<keyword evidence="4 10" id="KW-1133">Transmembrane helix</keyword>
<evidence type="ECO:0000256" key="5">
    <source>
        <dbReference type="ARBA" id="ARBA00023136"/>
    </source>
</evidence>
<evidence type="ECO:0000256" key="7">
    <source>
        <dbReference type="ARBA" id="ARBA00023288"/>
    </source>
</evidence>
<dbReference type="GO" id="GO:0005783">
    <property type="term" value="C:endoplasmic reticulum"/>
    <property type="evidence" value="ECO:0007669"/>
    <property type="project" value="TreeGrafter"/>
</dbReference>
<dbReference type="EMBL" id="FN653053">
    <property type="protein sequence ID" value="CBY10224.1"/>
    <property type="molecule type" value="Genomic_DNA"/>
</dbReference>
<evidence type="ECO:0000256" key="10">
    <source>
        <dbReference type="RuleBase" id="RU079119"/>
    </source>
</evidence>
<evidence type="ECO:0000256" key="6">
    <source>
        <dbReference type="ARBA" id="ARBA00023139"/>
    </source>
</evidence>
<dbReference type="Pfam" id="PF01529">
    <property type="entry name" value="DHHC"/>
    <property type="match status" value="1"/>
</dbReference>
<keyword evidence="14" id="KW-1185">Reference proteome</keyword>
<accession>E4XI08</accession>
<evidence type="ECO:0000256" key="11">
    <source>
        <dbReference type="SAM" id="MobiDB-lite"/>
    </source>
</evidence>
<dbReference type="Proteomes" id="UP000001307">
    <property type="component" value="Unassembled WGS sequence"/>
</dbReference>
<proteinExistence type="inferred from homology"/>
<dbReference type="GO" id="GO:0006612">
    <property type="term" value="P:protein targeting to membrane"/>
    <property type="evidence" value="ECO:0007669"/>
    <property type="project" value="TreeGrafter"/>
</dbReference>
<evidence type="ECO:0000313" key="13">
    <source>
        <dbReference type="EMBL" id="CBY10224.1"/>
    </source>
</evidence>
<evidence type="ECO:0000256" key="8">
    <source>
        <dbReference type="ARBA" id="ARBA00023315"/>
    </source>
</evidence>
<gene>
    <name evidence="13" type="ORF">GSOID_T00011159001</name>
</gene>
<feature type="transmembrane region" description="Helical" evidence="10">
    <location>
        <begin position="37"/>
        <end position="55"/>
    </location>
</feature>
<dbReference type="PANTHER" id="PTHR22883:SF43">
    <property type="entry name" value="PALMITOYLTRANSFERASE APP"/>
    <property type="match status" value="1"/>
</dbReference>
<organism evidence="13">
    <name type="scientific">Oikopleura dioica</name>
    <name type="common">Tunicate</name>
    <dbReference type="NCBI Taxonomy" id="34765"/>
    <lineage>
        <taxon>Eukaryota</taxon>
        <taxon>Metazoa</taxon>
        <taxon>Chordata</taxon>
        <taxon>Tunicata</taxon>
        <taxon>Appendicularia</taxon>
        <taxon>Copelata</taxon>
        <taxon>Oikopleuridae</taxon>
        <taxon>Oikopleura</taxon>
    </lineage>
</organism>
<evidence type="ECO:0000256" key="1">
    <source>
        <dbReference type="ARBA" id="ARBA00004127"/>
    </source>
</evidence>
<dbReference type="InterPro" id="IPR039859">
    <property type="entry name" value="PFA4/ZDH16/20/ERF2-like"/>
</dbReference>
<evidence type="ECO:0000256" key="4">
    <source>
        <dbReference type="ARBA" id="ARBA00022989"/>
    </source>
</evidence>
<keyword evidence="7" id="KW-0449">Lipoprotein</keyword>
<dbReference type="InParanoid" id="E4XI08"/>
<dbReference type="InterPro" id="IPR001594">
    <property type="entry name" value="Palmitoyltrfase_DHHC"/>
</dbReference>
<dbReference type="PANTHER" id="PTHR22883">
    <property type="entry name" value="ZINC FINGER DHHC DOMAIN CONTAINING PROTEIN"/>
    <property type="match status" value="1"/>
</dbReference>
<feature type="transmembrane region" description="Helical" evidence="10">
    <location>
        <begin position="183"/>
        <end position="210"/>
    </location>
</feature>
<reference evidence="13" key="1">
    <citation type="journal article" date="2010" name="Science">
        <title>Plasticity of animal genome architecture unmasked by rapid evolution of a pelagic tunicate.</title>
        <authorList>
            <person name="Denoeud F."/>
            <person name="Henriet S."/>
            <person name="Mungpakdee S."/>
            <person name="Aury J.M."/>
            <person name="Da Silva C."/>
            <person name="Brinkmann H."/>
            <person name="Mikhaleva J."/>
            <person name="Olsen L.C."/>
            <person name="Jubin C."/>
            <person name="Canestro C."/>
            <person name="Bouquet J.M."/>
            <person name="Danks G."/>
            <person name="Poulain J."/>
            <person name="Campsteijn C."/>
            <person name="Adamski M."/>
            <person name="Cross I."/>
            <person name="Yadetie F."/>
            <person name="Muffato M."/>
            <person name="Louis A."/>
            <person name="Butcher S."/>
            <person name="Tsagkogeorga G."/>
            <person name="Konrad A."/>
            <person name="Singh S."/>
            <person name="Jensen M.F."/>
            <person name="Cong E.H."/>
            <person name="Eikeseth-Otteraa H."/>
            <person name="Noel B."/>
            <person name="Anthouard V."/>
            <person name="Porcel B.M."/>
            <person name="Kachouri-Lafond R."/>
            <person name="Nishino A."/>
            <person name="Ugolini M."/>
            <person name="Chourrout P."/>
            <person name="Nishida H."/>
            <person name="Aasland R."/>
            <person name="Huzurbazar S."/>
            <person name="Westhof E."/>
            <person name="Delsuc F."/>
            <person name="Lehrach H."/>
            <person name="Reinhardt R."/>
            <person name="Weissenbach J."/>
            <person name="Roy S.W."/>
            <person name="Artiguenave F."/>
            <person name="Postlethwait J.H."/>
            <person name="Manak J.R."/>
            <person name="Thompson E.M."/>
            <person name="Jaillon O."/>
            <person name="Du Pasquier L."/>
            <person name="Boudinot P."/>
            <person name="Liberles D.A."/>
            <person name="Volff J.N."/>
            <person name="Philippe H."/>
            <person name="Lenhard B."/>
            <person name="Roest Crollius H."/>
            <person name="Wincker P."/>
            <person name="Chourrout D."/>
        </authorList>
    </citation>
    <scope>NUCLEOTIDE SEQUENCE [LARGE SCALE GENOMIC DNA]</scope>
</reference>
<keyword evidence="3 10" id="KW-0812">Transmembrane</keyword>
<feature type="transmembrane region" description="Helical" evidence="10">
    <location>
        <begin position="230"/>
        <end position="259"/>
    </location>
</feature>
<keyword evidence="8 10" id="KW-0012">Acyltransferase</keyword>
<comment type="domain">
    <text evidence="10">The DHHC domain is required for palmitoyltransferase activity.</text>
</comment>
<protein>
    <recommendedName>
        <fullName evidence="10">Palmitoyltransferase</fullName>
        <ecNumber evidence="10">2.3.1.225</ecNumber>
    </recommendedName>
</protein>